<dbReference type="Proteomes" id="UP000053573">
    <property type="component" value="Unassembled WGS sequence"/>
</dbReference>
<evidence type="ECO:0000313" key="3">
    <source>
        <dbReference type="EMBL" id="KLJ12146.1"/>
    </source>
</evidence>
<proteinExistence type="predicted"/>
<name>A0A0H1BSM5_9EURO</name>
<accession>A0A0H1BSM5</accession>
<dbReference type="Gene3D" id="3.90.1640.10">
    <property type="entry name" value="inorganic pyrophosphatase (n-terminal core)"/>
    <property type="match status" value="1"/>
</dbReference>
<organism evidence="3 4">
    <name type="scientific">Blastomyces silverae</name>
    <dbReference type="NCBI Taxonomy" id="2060906"/>
    <lineage>
        <taxon>Eukaryota</taxon>
        <taxon>Fungi</taxon>
        <taxon>Dikarya</taxon>
        <taxon>Ascomycota</taxon>
        <taxon>Pezizomycotina</taxon>
        <taxon>Eurotiomycetes</taxon>
        <taxon>Eurotiomycetidae</taxon>
        <taxon>Onygenales</taxon>
        <taxon>Ajellomycetaceae</taxon>
        <taxon>Blastomyces</taxon>
    </lineage>
</organism>
<dbReference type="STRING" id="2060906.A0A0H1BSM5"/>
<feature type="region of interest" description="Disordered" evidence="1">
    <location>
        <begin position="169"/>
        <end position="193"/>
    </location>
</feature>
<evidence type="ECO:0000259" key="2">
    <source>
        <dbReference type="SMART" id="SM01131"/>
    </source>
</evidence>
<dbReference type="OrthoDB" id="374045at2759"/>
<dbReference type="InterPro" id="IPR004097">
    <property type="entry name" value="DHHA2"/>
</dbReference>
<dbReference type="PANTHER" id="PTHR12112">
    <property type="entry name" value="BNIP - RELATED"/>
    <property type="match status" value="1"/>
</dbReference>
<feature type="compositionally biased region" description="Basic and acidic residues" evidence="1">
    <location>
        <begin position="178"/>
        <end position="191"/>
    </location>
</feature>
<dbReference type="AlphaFoldDB" id="A0A0H1BSM5"/>
<gene>
    <name evidence="3" type="ORF">EMPG_09574</name>
</gene>
<dbReference type="EMBL" id="LDEV01001147">
    <property type="protein sequence ID" value="KLJ12146.1"/>
    <property type="molecule type" value="Genomic_DNA"/>
</dbReference>
<comment type="caution">
    <text evidence="3">The sequence shown here is derived from an EMBL/GenBank/DDBJ whole genome shotgun (WGS) entry which is preliminary data.</text>
</comment>
<dbReference type="Pfam" id="PF02833">
    <property type="entry name" value="DHHA2"/>
    <property type="match status" value="1"/>
</dbReference>
<dbReference type="Gene3D" id="3.10.310.20">
    <property type="entry name" value="DHHA2 domain"/>
    <property type="match status" value="1"/>
</dbReference>
<feature type="domain" description="DHHA2" evidence="2">
    <location>
        <begin position="385"/>
        <end position="576"/>
    </location>
</feature>
<dbReference type="GO" id="GO:0005737">
    <property type="term" value="C:cytoplasm"/>
    <property type="evidence" value="ECO:0007669"/>
    <property type="project" value="InterPro"/>
</dbReference>
<protein>
    <recommendedName>
        <fullName evidence="2">DHHA2 domain-containing protein</fullName>
    </recommendedName>
</protein>
<dbReference type="SUPFAM" id="SSF64182">
    <property type="entry name" value="DHH phosphoesterases"/>
    <property type="match status" value="1"/>
</dbReference>
<dbReference type="SMART" id="SM01131">
    <property type="entry name" value="DHHA2"/>
    <property type="match status" value="1"/>
</dbReference>
<sequence length="581" mass="63102">MGKPATLTRRLDLLRFLKQAHSSSHFAHSQQLPQNTSSSSLPITPAKSQIYVLGNPSADLDSILSAIVYSYFATRVISYSPVTVSSSPRREGGEKILRQYIPLIDLPDVHAGKELARLRPEFVTALRLAVGWDGSESEVGGEEEADNSMLENSVLTVADLKEQLLLSLGGNPTGASGEKSEAQAPGDRHYNEAAPGNINNVTEELKNLNVMLVDWNALPKLPSNGGKRGIDGLSDAVPELKLSVVGCIDHHDDECFVSRESESHLHDPCCIQTGVGSCMSLVVRELRAQGLWVDLVPLSSHPHPGLDPETAQEQAVIYEAQAAKLAMAAILIDTANMTAKGRVSTVDTAAVTFLEAKIQAGIDAHLRSNPQSAVSGTGWDRQAFYDAIALAKENSVENLTVLEVLGRDYKEWTETIAASTGSSAIKNNKTVKLGVCCIVKPLSWLMEKCAREYETIATTPKDDTSSTAPLSKYLSSFAAEKHLDLVAVMTAFRSPEPESEFRRELLLYNLNRDCLDGLKRFEAAAIGELGLEDGIWTVNFASLDAGDDTGRYMRIWRQTDVSKSRKQVAPLLRRAFCGAGI</sequence>
<evidence type="ECO:0000256" key="1">
    <source>
        <dbReference type="SAM" id="MobiDB-lite"/>
    </source>
</evidence>
<dbReference type="GO" id="GO:0004309">
    <property type="term" value="F:exopolyphosphatase activity"/>
    <property type="evidence" value="ECO:0007669"/>
    <property type="project" value="TreeGrafter"/>
</dbReference>
<dbReference type="InterPro" id="IPR038222">
    <property type="entry name" value="DHHA2_dom_sf"/>
</dbReference>
<dbReference type="InterPro" id="IPR038763">
    <property type="entry name" value="DHH_sf"/>
</dbReference>
<dbReference type="PANTHER" id="PTHR12112:SF39">
    <property type="entry name" value="EG:152A3.5 PROTEIN (FBGN0003116_PN PROTEIN)"/>
    <property type="match status" value="1"/>
</dbReference>
<keyword evidence="4" id="KW-1185">Reference proteome</keyword>
<reference evidence="4" key="1">
    <citation type="journal article" date="2015" name="PLoS Genet.">
        <title>The dynamic genome and transcriptome of the human fungal pathogen Blastomyces and close relative Emmonsia.</title>
        <authorList>
            <person name="Munoz J.F."/>
            <person name="Gauthier G.M."/>
            <person name="Desjardins C.A."/>
            <person name="Gallo J.E."/>
            <person name="Holder J."/>
            <person name="Sullivan T.D."/>
            <person name="Marty A.J."/>
            <person name="Carmen J.C."/>
            <person name="Chen Z."/>
            <person name="Ding L."/>
            <person name="Gujja S."/>
            <person name="Magrini V."/>
            <person name="Misas E."/>
            <person name="Mitreva M."/>
            <person name="Priest M."/>
            <person name="Saif S."/>
            <person name="Whiston E.A."/>
            <person name="Young S."/>
            <person name="Zeng Q."/>
            <person name="Goldman W.E."/>
            <person name="Mardis E.R."/>
            <person name="Taylor J.W."/>
            <person name="McEwen J.G."/>
            <person name="Clay O.K."/>
            <person name="Klein B.S."/>
            <person name="Cuomo C.A."/>
        </authorList>
    </citation>
    <scope>NUCLEOTIDE SEQUENCE [LARGE SCALE GENOMIC DNA]</scope>
    <source>
        <strain evidence="4">UAMH 139</strain>
    </source>
</reference>
<evidence type="ECO:0000313" key="4">
    <source>
        <dbReference type="Proteomes" id="UP000053573"/>
    </source>
</evidence>